<dbReference type="SUPFAM" id="SSF102114">
    <property type="entry name" value="Radical SAM enzymes"/>
    <property type="match status" value="1"/>
</dbReference>
<evidence type="ECO:0000259" key="12">
    <source>
        <dbReference type="PROSITE" id="PS51918"/>
    </source>
</evidence>
<dbReference type="GO" id="GO:0035597">
    <property type="term" value="F:tRNA-2-methylthio-N(6)-dimethylallyladenosine(37) synthase activity"/>
    <property type="evidence" value="ECO:0007669"/>
    <property type="project" value="UniProtKB-EC"/>
</dbReference>
<dbReference type="InterPro" id="IPR002792">
    <property type="entry name" value="TRAM_dom"/>
</dbReference>
<dbReference type="NCBIfam" id="TIGR00089">
    <property type="entry name" value="MiaB/RimO family radical SAM methylthiotransferase"/>
    <property type="match status" value="1"/>
</dbReference>
<dbReference type="SFLD" id="SFLDG01061">
    <property type="entry name" value="methylthiotransferase"/>
    <property type="match status" value="1"/>
</dbReference>
<dbReference type="InterPro" id="IPR023404">
    <property type="entry name" value="rSAM_horseshoe"/>
</dbReference>
<gene>
    <name evidence="13" type="ORF">A2406_01045</name>
</gene>
<dbReference type="PROSITE" id="PS51918">
    <property type="entry name" value="RADICAL_SAM"/>
    <property type="match status" value="1"/>
</dbReference>
<feature type="domain" description="Radical SAM core" evidence="12">
    <location>
        <begin position="118"/>
        <end position="350"/>
    </location>
</feature>
<dbReference type="SFLD" id="SFLDG01082">
    <property type="entry name" value="B12-binding_domain_containing"/>
    <property type="match status" value="1"/>
</dbReference>
<proteinExistence type="predicted"/>
<dbReference type="Proteomes" id="UP000177626">
    <property type="component" value="Unassembled WGS sequence"/>
</dbReference>
<evidence type="ECO:0000256" key="4">
    <source>
        <dbReference type="ARBA" id="ARBA00022679"/>
    </source>
</evidence>
<evidence type="ECO:0000256" key="8">
    <source>
        <dbReference type="ARBA" id="ARBA00023014"/>
    </source>
</evidence>
<dbReference type="CDD" id="cd01335">
    <property type="entry name" value="Radical_SAM"/>
    <property type="match status" value="1"/>
</dbReference>
<dbReference type="Pfam" id="PF00919">
    <property type="entry name" value="UPF0004"/>
    <property type="match status" value="1"/>
</dbReference>
<dbReference type="SMART" id="SM00729">
    <property type="entry name" value="Elp3"/>
    <property type="match status" value="1"/>
</dbReference>
<evidence type="ECO:0000313" key="14">
    <source>
        <dbReference type="Proteomes" id="UP000177626"/>
    </source>
</evidence>
<dbReference type="EC" id="2.8.4.3" evidence="9"/>
<evidence type="ECO:0000259" key="11">
    <source>
        <dbReference type="PROSITE" id="PS51449"/>
    </source>
</evidence>
<dbReference type="AlphaFoldDB" id="A0A1G2BY77"/>
<evidence type="ECO:0000256" key="1">
    <source>
        <dbReference type="ARBA" id="ARBA00001966"/>
    </source>
</evidence>
<dbReference type="InterPro" id="IPR006638">
    <property type="entry name" value="Elp3/MiaA/NifB-like_rSAM"/>
</dbReference>
<comment type="function">
    <text evidence="2">Catalyzes the methylthiolation of N6-(dimethylallyl)adenosine (i(6)A), leading to the formation of 2-methylthio-N6-(dimethylallyl)adenosine (ms(2)i(6)A) at position 37 in tRNAs that read codons beginning with uridine.</text>
</comment>
<evidence type="ECO:0000256" key="2">
    <source>
        <dbReference type="ARBA" id="ARBA00003234"/>
    </source>
</evidence>
<sequence>MNYSDAERLATVLKKIGYQPTNNEDEADLIGIVACSVKQAAVDRIHSKIHKWQLSKEKKPLITILSGCVLETDRKKLAHQFDLFIDIKKLENLAHDLAALHPEEKLALPEFFDISPSYGSTYRAYVPIMTGCNKFCSYCAVPYTRGREASRPSAHIISEVKELLAKGYKEIVLLGQNVNSYGKDKKGQEISFPKLLKKIDGLKKHFWLKFLTSHPYDMSDELINTMAKCKNLNDYLHLPAQCGSDQVLKKMNRHYTVAKYKKLIKKIKKLLPNITLSTDIIVGFCGETAKDFLATKKLIKDIDCNLIYISQYSSRAGTIAAKLYKDDVPKKIKKQRWQAINNQLTGQSFTFNKKLVGQNKEALIDVVKKEKGQYLNIGKLSNYLPVHVITKNPLKVGEFYPVKITKALHWGVKGKLL</sequence>
<keyword evidence="3" id="KW-0004">4Fe-4S</keyword>
<dbReference type="PANTHER" id="PTHR43020">
    <property type="entry name" value="CDK5 REGULATORY SUBUNIT-ASSOCIATED PROTEIN 1"/>
    <property type="match status" value="1"/>
</dbReference>
<dbReference type="GO" id="GO:0005829">
    <property type="term" value="C:cytosol"/>
    <property type="evidence" value="ECO:0007669"/>
    <property type="project" value="TreeGrafter"/>
</dbReference>
<dbReference type="EMBL" id="MHKQ01000021">
    <property type="protein sequence ID" value="OGY93489.1"/>
    <property type="molecule type" value="Genomic_DNA"/>
</dbReference>
<evidence type="ECO:0000313" key="13">
    <source>
        <dbReference type="EMBL" id="OGY93489.1"/>
    </source>
</evidence>
<dbReference type="InterPro" id="IPR005839">
    <property type="entry name" value="Methylthiotransferase"/>
</dbReference>
<protein>
    <recommendedName>
        <fullName evidence="9">tRNA-2-methylthio-N(6)-dimethylallyladenosine synthase</fullName>
        <ecNumber evidence="9">2.8.4.3</ecNumber>
    </recommendedName>
</protein>
<evidence type="ECO:0000256" key="3">
    <source>
        <dbReference type="ARBA" id="ARBA00022485"/>
    </source>
</evidence>
<dbReference type="PANTHER" id="PTHR43020:SF2">
    <property type="entry name" value="MITOCHONDRIAL TRNA METHYLTHIOTRANSFERASE CDK5RAP1"/>
    <property type="match status" value="1"/>
</dbReference>
<dbReference type="PROSITE" id="PS50926">
    <property type="entry name" value="TRAM"/>
    <property type="match status" value="1"/>
</dbReference>
<evidence type="ECO:0000256" key="6">
    <source>
        <dbReference type="ARBA" id="ARBA00022723"/>
    </source>
</evidence>
<feature type="domain" description="MTTase N-terminal" evidence="11">
    <location>
        <begin position="1"/>
        <end position="105"/>
    </location>
</feature>
<dbReference type="Gene3D" id="3.80.30.20">
    <property type="entry name" value="tm_1862 like domain"/>
    <property type="match status" value="1"/>
</dbReference>
<dbReference type="GO" id="GO:0046872">
    <property type="term" value="F:metal ion binding"/>
    <property type="evidence" value="ECO:0007669"/>
    <property type="project" value="UniProtKB-KW"/>
</dbReference>
<comment type="cofactor">
    <cofactor evidence="1">
        <name>[4Fe-4S] cluster</name>
        <dbReference type="ChEBI" id="CHEBI:49883"/>
    </cofactor>
</comment>
<keyword evidence="7" id="KW-0408">Iron</keyword>
<dbReference type="PROSITE" id="PS01278">
    <property type="entry name" value="MTTASE_RADICAL"/>
    <property type="match status" value="1"/>
</dbReference>
<dbReference type="PROSITE" id="PS51449">
    <property type="entry name" value="MTTASE_N"/>
    <property type="match status" value="1"/>
</dbReference>
<dbReference type="InterPro" id="IPR020612">
    <property type="entry name" value="Methylthiotransferase_CS"/>
</dbReference>
<accession>A0A1G2BY77</accession>
<keyword evidence="8" id="KW-0411">Iron-sulfur</keyword>
<keyword evidence="5" id="KW-0949">S-adenosyl-L-methionine</keyword>
<feature type="domain" description="TRAM" evidence="10">
    <location>
        <begin position="353"/>
        <end position="417"/>
    </location>
</feature>
<dbReference type="InterPro" id="IPR007197">
    <property type="entry name" value="rSAM"/>
</dbReference>
<name>A0A1G2BY77_9BACT</name>
<organism evidence="13 14">
    <name type="scientific">Candidatus Komeilibacteria bacterium RIFOXYC1_FULL_37_11</name>
    <dbReference type="NCBI Taxonomy" id="1798555"/>
    <lineage>
        <taxon>Bacteria</taxon>
        <taxon>Candidatus Komeiliibacteriota</taxon>
    </lineage>
</organism>
<dbReference type="InterPro" id="IPR038135">
    <property type="entry name" value="Methylthiotransferase_N_sf"/>
</dbReference>
<dbReference type="GO" id="GO:0051539">
    <property type="term" value="F:4 iron, 4 sulfur cluster binding"/>
    <property type="evidence" value="ECO:0007669"/>
    <property type="project" value="UniProtKB-KW"/>
</dbReference>
<dbReference type="FunFam" id="3.80.30.20:FF:000001">
    <property type="entry name" value="tRNA-2-methylthio-N(6)-dimethylallyladenosine synthase 2"/>
    <property type="match status" value="1"/>
</dbReference>
<dbReference type="InterPro" id="IPR058240">
    <property type="entry name" value="rSAM_sf"/>
</dbReference>
<dbReference type="Pfam" id="PF04055">
    <property type="entry name" value="Radical_SAM"/>
    <property type="match status" value="1"/>
</dbReference>
<evidence type="ECO:0000256" key="7">
    <source>
        <dbReference type="ARBA" id="ARBA00023004"/>
    </source>
</evidence>
<keyword evidence="6" id="KW-0479">Metal-binding</keyword>
<dbReference type="Gene3D" id="3.40.50.12160">
    <property type="entry name" value="Methylthiotransferase, N-terminal domain"/>
    <property type="match status" value="1"/>
</dbReference>
<dbReference type="SFLD" id="SFLDS00029">
    <property type="entry name" value="Radical_SAM"/>
    <property type="match status" value="1"/>
</dbReference>
<evidence type="ECO:0000256" key="9">
    <source>
        <dbReference type="ARBA" id="ARBA00033765"/>
    </source>
</evidence>
<reference evidence="13 14" key="1">
    <citation type="journal article" date="2016" name="Nat. Commun.">
        <title>Thousands of microbial genomes shed light on interconnected biogeochemical processes in an aquifer system.</title>
        <authorList>
            <person name="Anantharaman K."/>
            <person name="Brown C.T."/>
            <person name="Hug L.A."/>
            <person name="Sharon I."/>
            <person name="Castelle C.J."/>
            <person name="Probst A.J."/>
            <person name="Thomas B.C."/>
            <person name="Singh A."/>
            <person name="Wilkins M.J."/>
            <person name="Karaoz U."/>
            <person name="Brodie E.L."/>
            <person name="Williams K.H."/>
            <person name="Hubbard S.S."/>
            <person name="Banfield J.F."/>
        </authorList>
    </citation>
    <scope>NUCLEOTIDE SEQUENCE [LARGE SCALE GENOMIC DNA]</scope>
</reference>
<dbReference type="InterPro" id="IPR013848">
    <property type="entry name" value="Methylthiotransferase_N"/>
</dbReference>
<evidence type="ECO:0000259" key="10">
    <source>
        <dbReference type="PROSITE" id="PS50926"/>
    </source>
</evidence>
<comment type="caution">
    <text evidence="13">The sequence shown here is derived from an EMBL/GenBank/DDBJ whole genome shotgun (WGS) entry which is preliminary data.</text>
</comment>
<evidence type="ECO:0000256" key="5">
    <source>
        <dbReference type="ARBA" id="ARBA00022691"/>
    </source>
</evidence>
<keyword evidence="4" id="KW-0808">Transferase</keyword>